<evidence type="ECO:0000256" key="1">
    <source>
        <dbReference type="SAM" id="Phobius"/>
    </source>
</evidence>
<dbReference type="PANTHER" id="PTHR42736:SF1">
    <property type="entry name" value="PROTEIN-GLUTAMINE GAMMA-GLUTAMYLTRANSFERASE"/>
    <property type="match status" value="1"/>
</dbReference>
<proteinExistence type="predicted"/>
<evidence type="ECO:0000259" key="2">
    <source>
        <dbReference type="SMART" id="SM00460"/>
    </source>
</evidence>
<dbReference type="PANTHER" id="PTHR42736">
    <property type="entry name" value="PROTEIN-GLUTAMINE GAMMA-GLUTAMYLTRANSFERASE"/>
    <property type="match status" value="1"/>
</dbReference>
<dbReference type="SMART" id="SM00460">
    <property type="entry name" value="TGc"/>
    <property type="match status" value="1"/>
</dbReference>
<dbReference type="InterPro" id="IPR052901">
    <property type="entry name" value="Bact_TGase-like"/>
</dbReference>
<dbReference type="SUPFAM" id="SSF54001">
    <property type="entry name" value="Cysteine proteinases"/>
    <property type="match status" value="1"/>
</dbReference>
<keyword evidence="1" id="KW-0812">Transmembrane</keyword>
<dbReference type="InterPro" id="IPR038765">
    <property type="entry name" value="Papain-like_cys_pep_sf"/>
</dbReference>
<dbReference type="Proteomes" id="UP001171945">
    <property type="component" value="Unassembled WGS sequence"/>
</dbReference>
<organism evidence="3 4">
    <name type="scientific">Candidatus Marithioploca araucensis</name>
    <dbReference type="NCBI Taxonomy" id="70273"/>
    <lineage>
        <taxon>Bacteria</taxon>
        <taxon>Pseudomonadati</taxon>
        <taxon>Pseudomonadota</taxon>
        <taxon>Gammaproteobacteria</taxon>
        <taxon>Thiotrichales</taxon>
        <taxon>Thiotrichaceae</taxon>
        <taxon>Candidatus Marithioploca</taxon>
    </lineage>
</organism>
<comment type="caution">
    <text evidence="3">The sequence shown here is derived from an EMBL/GenBank/DDBJ whole genome shotgun (WGS) entry which is preliminary data.</text>
</comment>
<gene>
    <name evidence="3" type="ORF">QUF54_08960</name>
</gene>
<name>A0ABT7VV96_9GAMM</name>
<dbReference type="Pfam" id="PF01841">
    <property type="entry name" value="Transglut_core"/>
    <property type="match status" value="1"/>
</dbReference>
<dbReference type="Gene3D" id="3.10.620.30">
    <property type="match status" value="1"/>
</dbReference>
<accession>A0ABT7VV96</accession>
<reference evidence="3" key="1">
    <citation type="submission" date="2023-06" db="EMBL/GenBank/DDBJ databases">
        <title>Uncultivated large filamentous bacteria from sulfidic sediments reveal new species and different genomic features in energy metabolism and defense.</title>
        <authorList>
            <person name="Fonseca A."/>
        </authorList>
    </citation>
    <scope>NUCLEOTIDE SEQUENCE</scope>
    <source>
        <strain evidence="3">HSG4</strain>
    </source>
</reference>
<sequence>TYQVTDLPVSIMHRNEFGAVKVEKGPELIEYSAHFGQNTPLDSPPTLDDLRLPPHEEYLTELSNQLNLPHQNPQEVLKTLTTFFNDFQYSLKLTASAHITPLEHFLRESRAGHCEYFATATVLLLRTAGIPSRYASGYAVEEFSYLEEAYLVRQRHAHAWTLAYINGRWQIFDTTPAAWFSLEEEMVAWWRGLYDLSAWFTYKFFQWRWRESESTHDWLLWLILPLSLILIYRLYSRKKVARSQPIKPLKTYQIAGADSAFYQIIQQLNAAGYIRQQGETLTTWLKRVQAPLLSEANMQTMLTLHQRYRFDPASITVQEKAILAALVKVWQNNVVLE</sequence>
<dbReference type="EMBL" id="JAUCGM010000657">
    <property type="protein sequence ID" value="MDM8563468.1"/>
    <property type="molecule type" value="Genomic_DNA"/>
</dbReference>
<keyword evidence="1" id="KW-0472">Membrane</keyword>
<dbReference type="InterPro" id="IPR002931">
    <property type="entry name" value="Transglutaminase-like"/>
</dbReference>
<evidence type="ECO:0000313" key="3">
    <source>
        <dbReference type="EMBL" id="MDM8563468.1"/>
    </source>
</evidence>
<keyword evidence="1" id="KW-1133">Transmembrane helix</keyword>
<keyword evidence="4" id="KW-1185">Reference proteome</keyword>
<evidence type="ECO:0000313" key="4">
    <source>
        <dbReference type="Proteomes" id="UP001171945"/>
    </source>
</evidence>
<protein>
    <submittedName>
        <fullName evidence="3">Transglutaminase-like domain-containing protein</fullName>
    </submittedName>
</protein>
<feature type="domain" description="Transglutaminase-like" evidence="2">
    <location>
        <begin position="106"/>
        <end position="176"/>
    </location>
</feature>
<feature type="transmembrane region" description="Helical" evidence="1">
    <location>
        <begin position="218"/>
        <end position="235"/>
    </location>
</feature>
<feature type="non-terminal residue" evidence="3">
    <location>
        <position position="1"/>
    </location>
</feature>